<protein>
    <submittedName>
        <fullName evidence="2">Uncharacterized protein</fullName>
    </submittedName>
</protein>
<sequence length="80" mass="8955">MGMENPDGKEIKSVILAITTARTGWGRRLKMITFFVSFIVSLLIPVGVIVIYFLWKHGNNILNNNDASIRLNYGISTGEE</sequence>
<dbReference type="EMBL" id="CCCS020000023">
    <property type="protein sequence ID" value="CDQ09820.1"/>
    <property type="molecule type" value="Genomic_DNA"/>
</dbReference>
<gene>
    <name evidence="3" type="ORF">AFERRI_30097</name>
    <name evidence="2" type="ORF">AFERRI_30466</name>
</gene>
<evidence type="ECO:0000313" key="3">
    <source>
        <dbReference type="EMBL" id="SMH66367.1"/>
    </source>
</evidence>
<feature type="transmembrane region" description="Helical" evidence="1">
    <location>
        <begin position="32"/>
        <end position="55"/>
    </location>
</feature>
<keyword evidence="1" id="KW-0472">Membrane</keyword>
<organism evidence="2">
    <name type="scientific">Acidithiobacillus ferrivorans</name>
    <dbReference type="NCBI Taxonomy" id="160808"/>
    <lineage>
        <taxon>Bacteria</taxon>
        <taxon>Pseudomonadati</taxon>
        <taxon>Pseudomonadota</taxon>
        <taxon>Acidithiobacillia</taxon>
        <taxon>Acidithiobacillales</taxon>
        <taxon>Acidithiobacillaceae</taxon>
        <taxon>Acidithiobacillus</taxon>
    </lineage>
</organism>
<name>A0A060UMX5_9PROT</name>
<dbReference type="Proteomes" id="UP000193925">
    <property type="component" value="Chromosome AFERRI"/>
</dbReference>
<accession>A0A060UMX5</accession>
<evidence type="ECO:0000313" key="2">
    <source>
        <dbReference type="EMBL" id="CDQ09820.1"/>
    </source>
</evidence>
<keyword evidence="1" id="KW-0812">Transmembrane</keyword>
<evidence type="ECO:0000313" key="4">
    <source>
        <dbReference type="Proteomes" id="UP000193925"/>
    </source>
</evidence>
<reference evidence="3 4" key="3">
    <citation type="submission" date="2017-03" db="EMBL/GenBank/DDBJ databases">
        <authorList>
            <person name="Regsiter A."/>
            <person name="William W."/>
        </authorList>
    </citation>
    <scope>NUCLEOTIDE SEQUENCE [LARGE SCALE GENOMIC DNA]</scope>
    <source>
        <strain evidence="3">PRJEB5721</strain>
    </source>
</reference>
<dbReference type="AlphaFoldDB" id="A0A060UMX5"/>
<reference evidence="2" key="1">
    <citation type="submission" date="2014-03" db="EMBL/GenBank/DDBJ databases">
        <authorList>
            <person name="Genoscope - CEA"/>
        </authorList>
    </citation>
    <scope>NUCLEOTIDE SEQUENCE [LARGE SCALE GENOMIC DNA]</scope>
    <source>
        <strain evidence="2">CF27</strain>
    </source>
</reference>
<dbReference type="EMBL" id="LT841305">
    <property type="protein sequence ID" value="SMH66367.1"/>
    <property type="molecule type" value="Genomic_DNA"/>
</dbReference>
<keyword evidence="1" id="KW-1133">Transmembrane helix</keyword>
<evidence type="ECO:0000256" key="1">
    <source>
        <dbReference type="SAM" id="Phobius"/>
    </source>
</evidence>
<keyword evidence="4" id="KW-1185">Reference proteome</keyword>
<reference evidence="2" key="2">
    <citation type="submission" date="2014-07" db="EMBL/GenBank/DDBJ databases">
        <title>Initial genome analysis of the psychrotolerant acidophile Acidithiobacillus ferrivorans CF27: insights into iron and sulfur oxidation pathways and into biofilm formation.</title>
        <authorList>
            <person name="Talla E."/>
            <person name="Hedrich S."/>
            <person name="Mangenot S."/>
            <person name="Ji B."/>
            <person name="Johnson D.B."/>
            <person name="Barbe V."/>
            <person name="Bonnefoy V."/>
        </authorList>
    </citation>
    <scope>NUCLEOTIDE SEQUENCE [LARGE SCALE GENOMIC DNA]</scope>
    <source>
        <strain evidence="2">CF27</strain>
    </source>
</reference>
<proteinExistence type="predicted"/>
<dbReference type="RefSeq" id="WP_035192048.1">
    <property type="nucleotide sequence ID" value="NZ_CCCS020000023.1"/>
</dbReference>